<feature type="compositionally biased region" description="Polar residues" evidence="1">
    <location>
        <begin position="1"/>
        <end position="14"/>
    </location>
</feature>
<sequence>MSILNMYQSNSRSALSKDRIDGPSTTTPMKLLKSQQQEREKLYNSHIMQKALIESCKKSKENRMNSPTFKVTDTIIQANQDAPAQKSGKKKGIFSGIDSQIDPFRNVHTSTNKTNVKLMMFNDGHFMKKYQQKQTDMQQENNHRYSIKVFQQEPRQDIAQKKVRKSVPGQPVAKDPILSPDSKVDKKLRISSQQKIEHKDQIESIRTYQHANSSLGFRKSVQEGQQNDVSPIKMRESNTYKSDMKNILTQDEHFIKLFSRTDYKGCDNIKKSKKPCLKMDVPRPISAFALYEKCCNTKFELTRAQIRCLSVFKQSKKNFPIFTQYQDLSFYVALDSSLDEYYNIIFRMSELFNICLLYIKRVKQSNFTLK</sequence>
<dbReference type="EMBL" id="CAJJDO010000154">
    <property type="protein sequence ID" value="CAD8209245.1"/>
    <property type="molecule type" value="Genomic_DNA"/>
</dbReference>
<evidence type="ECO:0000313" key="3">
    <source>
        <dbReference type="Proteomes" id="UP000689195"/>
    </source>
</evidence>
<keyword evidence="3" id="KW-1185">Reference proteome</keyword>
<name>A0A8S1Y5E3_9CILI</name>
<evidence type="ECO:0000256" key="1">
    <source>
        <dbReference type="SAM" id="MobiDB-lite"/>
    </source>
</evidence>
<feature type="region of interest" description="Disordered" evidence="1">
    <location>
        <begin position="1"/>
        <end position="28"/>
    </location>
</feature>
<reference evidence="2" key="1">
    <citation type="submission" date="2021-01" db="EMBL/GenBank/DDBJ databases">
        <authorList>
            <consortium name="Genoscope - CEA"/>
            <person name="William W."/>
        </authorList>
    </citation>
    <scope>NUCLEOTIDE SEQUENCE</scope>
</reference>
<gene>
    <name evidence="2" type="ORF">PPENT_87.1.T1540009</name>
</gene>
<dbReference type="Proteomes" id="UP000689195">
    <property type="component" value="Unassembled WGS sequence"/>
</dbReference>
<feature type="region of interest" description="Disordered" evidence="1">
    <location>
        <begin position="151"/>
        <end position="196"/>
    </location>
</feature>
<organism evidence="2 3">
    <name type="scientific">Paramecium pentaurelia</name>
    <dbReference type="NCBI Taxonomy" id="43138"/>
    <lineage>
        <taxon>Eukaryota</taxon>
        <taxon>Sar</taxon>
        <taxon>Alveolata</taxon>
        <taxon>Ciliophora</taxon>
        <taxon>Intramacronucleata</taxon>
        <taxon>Oligohymenophorea</taxon>
        <taxon>Peniculida</taxon>
        <taxon>Parameciidae</taxon>
        <taxon>Paramecium</taxon>
    </lineage>
</organism>
<dbReference type="AlphaFoldDB" id="A0A8S1Y5E3"/>
<evidence type="ECO:0000313" key="2">
    <source>
        <dbReference type="EMBL" id="CAD8209245.1"/>
    </source>
</evidence>
<accession>A0A8S1Y5E3</accession>
<proteinExistence type="predicted"/>
<comment type="caution">
    <text evidence="2">The sequence shown here is derived from an EMBL/GenBank/DDBJ whole genome shotgun (WGS) entry which is preliminary data.</text>
</comment>
<protein>
    <submittedName>
        <fullName evidence="2">Uncharacterized protein</fullName>
    </submittedName>
</protein>